<dbReference type="Proteomes" id="UP001165960">
    <property type="component" value="Unassembled WGS sequence"/>
</dbReference>
<name>A0ACC2RLZ9_9FUNG</name>
<protein>
    <submittedName>
        <fullName evidence="1">Uncharacterized protein</fullName>
    </submittedName>
</protein>
<accession>A0ACC2RLZ9</accession>
<sequence>MRFAPIIVWFLVQLEAAVFFTGKGGLSIFPAVSKGIHATSRASGKVVENAPPTRPEPYCRLARRGRRGRSHGMKRHSRRRILSQRRATYRRSQRNKEKSTFSHDHEHSSRYLSKSSFPAYLDKESDEKLPRPSTTSESFTSHYC</sequence>
<keyword evidence="2" id="KW-1185">Reference proteome</keyword>
<evidence type="ECO:0000313" key="1">
    <source>
        <dbReference type="EMBL" id="KAJ9051106.1"/>
    </source>
</evidence>
<dbReference type="EMBL" id="QTSX02007123">
    <property type="protein sequence ID" value="KAJ9051106.1"/>
    <property type="molecule type" value="Genomic_DNA"/>
</dbReference>
<comment type="caution">
    <text evidence="1">The sequence shown here is derived from an EMBL/GenBank/DDBJ whole genome shotgun (WGS) entry which is preliminary data.</text>
</comment>
<proteinExistence type="predicted"/>
<gene>
    <name evidence="1" type="ORF">DSO57_1007791</name>
</gene>
<evidence type="ECO:0000313" key="2">
    <source>
        <dbReference type="Proteomes" id="UP001165960"/>
    </source>
</evidence>
<reference evidence="1" key="1">
    <citation type="submission" date="2022-04" db="EMBL/GenBank/DDBJ databases">
        <title>Genome of the entomopathogenic fungus Entomophthora muscae.</title>
        <authorList>
            <person name="Elya C."/>
            <person name="Lovett B.R."/>
            <person name="Lee E."/>
            <person name="Macias A.M."/>
            <person name="Hajek A.E."/>
            <person name="De Bivort B.L."/>
            <person name="Kasson M.T."/>
            <person name="De Fine Licht H.H."/>
            <person name="Stajich J.E."/>
        </authorList>
    </citation>
    <scope>NUCLEOTIDE SEQUENCE</scope>
    <source>
        <strain evidence="1">Berkeley</strain>
    </source>
</reference>
<organism evidence="1 2">
    <name type="scientific">Entomophthora muscae</name>
    <dbReference type="NCBI Taxonomy" id="34485"/>
    <lineage>
        <taxon>Eukaryota</taxon>
        <taxon>Fungi</taxon>
        <taxon>Fungi incertae sedis</taxon>
        <taxon>Zoopagomycota</taxon>
        <taxon>Entomophthoromycotina</taxon>
        <taxon>Entomophthoromycetes</taxon>
        <taxon>Entomophthorales</taxon>
        <taxon>Entomophthoraceae</taxon>
        <taxon>Entomophthora</taxon>
    </lineage>
</organism>